<keyword evidence="4 14" id="KW-0808">Transferase</keyword>
<keyword evidence="9 14" id="KW-0012">Acyltransferase</keyword>
<comment type="function">
    <text evidence="14">Catalyzes the condensation reaction of fatty acid synthesis by the addition to an acyl acceptor of two carbons from malonyl-ACP. Catalyzes the first condensation reaction which initiates fatty acid synthesis and may therefore play a role in governing the total rate of fatty acid production. Possesses both acetoacetyl-ACP synthase and acetyl transacylase activities. Its substrate specificity determines the biosynthesis of branched-chain and/or straight-chain of fatty acids.</text>
</comment>
<dbReference type="FunFam" id="3.40.47.10:FF:000004">
    <property type="entry name" value="3-oxoacyl-[acyl-carrier-protein] synthase 3"/>
    <property type="match status" value="1"/>
</dbReference>
<name>A0A1I0QZ48_9FIRM</name>
<evidence type="ECO:0000256" key="9">
    <source>
        <dbReference type="ARBA" id="ARBA00023315"/>
    </source>
</evidence>
<feature type="active site" evidence="14">
    <location>
        <position position="253"/>
    </location>
</feature>
<dbReference type="HAMAP" id="MF_01815">
    <property type="entry name" value="FabH"/>
    <property type="match status" value="1"/>
</dbReference>
<dbReference type="PANTHER" id="PTHR43091:SF1">
    <property type="entry name" value="BETA-KETOACYL-[ACYL-CARRIER-PROTEIN] SYNTHASE III, CHLOROPLASTIC"/>
    <property type="match status" value="1"/>
</dbReference>
<dbReference type="InterPro" id="IPR013747">
    <property type="entry name" value="ACP_syn_III_C"/>
</dbReference>
<comment type="pathway">
    <text evidence="1 14">Lipid metabolism; fatty acid biosynthesis.</text>
</comment>
<evidence type="ECO:0000256" key="4">
    <source>
        <dbReference type="ARBA" id="ARBA00022679"/>
    </source>
</evidence>
<evidence type="ECO:0000256" key="2">
    <source>
        <dbReference type="ARBA" id="ARBA00008642"/>
    </source>
</evidence>
<evidence type="ECO:0000256" key="5">
    <source>
        <dbReference type="ARBA" id="ARBA00022832"/>
    </source>
</evidence>
<reference evidence="17 18" key="1">
    <citation type="submission" date="2016-10" db="EMBL/GenBank/DDBJ databases">
        <authorList>
            <person name="de Groot N.N."/>
        </authorList>
    </citation>
    <scope>NUCLEOTIDE SEQUENCE [LARGE SCALE GENOMIC DNA]</scope>
    <source>
        <strain evidence="17 18">DSM 9179</strain>
    </source>
</reference>
<gene>
    <name evidence="14" type="primary">fabH</name>
    <name evidence="17" type="ORF">SAMN05421659_11076</name>
</gene>
<dbReference type="InterPro" id="IPR013751">
    <property type="entry name" value="ACP_syn_III_N"/>
</dbReference>
<comment type="catalytic activity">
    <reaction evidence="12">
        <text>2-methylpropanoyl-CoA + malonyl-[ACP] + H(+) = 4-methyl-3-oxopentanoyl-[ACP] + CO2 + CoA</text>
        <dbReference type="Rhea" id="RHEA:42268"/>
        <dbReference type="Rhea" id="RHEA-COMP:9623"/>
        <dbReference type="Rhea" id="RHEA-COMP:9940"/>
        <dbReference type="ChEBI" id="CHEBI:15378"/>
        <dbReference type="ChEBI" id="CHEBI:16526"/>
        <dbReference type="ChEBI" id="CHEBI:57287"/>
        <dbReference type="ChEBI" id="CHEBI:57338"/>
        <dbReference type="ChEBI" id="CHEBI:78449"/>
        <dbReference type="ChEBI" id="CHEBI:78820"/>
        <dbReference type="EC" id="2.3.1.300"/>
    </reaction>
    <physiologicalReaction direction="left-to-right" evidence="12">
        <dbReference type="Rhea" id="RHEA:42269"/>
    </physiologicalReaction>
</comment>
<dbReference type="CDD" id="cd00830">
    <property type="entry name" value="KAS_III"/>
    <property type="match status" value="1"/>
</dbReference>
<evidence type="ECO:0000259" key="15">
    <source>
        <dbReference type="Pfam" id="PF08541"/>
    </source>
</evidence>
<keyword evidence="3 14" id="KW-0444">Lipid biosynthesis</keyword>
<evidence type="ECO:0000256" key="6">
    <source>
        <dbReference type="ARBA" id="ARBA00023098"/>
    </source>
</evidence>
<organism evidence="17 18">
    <name type="scientific">[Clostridium] fimetarium</name>
    <dbReference type="NCBI Taxonomy" id="99656"/>
    <lineage>
        <taxon>Bacteria</taxon>
        <taxon>Bacillati</taxon>
        <taxon>Bacillota</taxon>
        <taxon>Clostridia</taxon>
        <taxon>Lachnospirales</taxon>
        <taxon>Lachnospiraceae</taxon>
    </lineage>
</organism>
<keyword evidence="5 14" id="KW-0276">Fatty acid metabolism</keyword>
<dbReference type="Pfam" id="PF08545">
    <property type="entry name" value="ACP_syn_III"/>
    <property type="match status" value="1"/>
</dbReference>
<dbReference type="InterPro" id="IPR016039">
    <property type="entry name" value="Thiolase-like"/>
</dbReference>
<dbReference type="GO" id="GO:0033818">
    <property type="term" value="F:beta-ketoacyl-acyl-carrier-protein synthase III activity"/>
    <property type="evidence" value="ECO:0007669"/>
    <property type="project" value="UniProtKB-UniRule"/>
</dbReference>
<dbReference type="NCBIfam" id="NF006829">
    <property type="entry name" value="PRK09352.1"/>
    <property type="match status" value="1"/>
</dbReference>
<keyword evidence="18" id="KW-1185">Reference proteome</keyword>
<keyword evidence="7 14" id="KW-0275">Fatty acid biosynthesis</keyword>
<dbReference type="NCBIfam" id="TIGR00747">
    <property type="entry name" value="fabH"/>
    <property type="match status" value="1"/>
</dbReference>
<dbReference type="STRING" id="99656.SAMN05421659_11076"/>
<dbReference type="GO" id="GO:0004315">
    <property type="term" value="F:3-oxoacyl-[acyl-carrier-protein] synthase activity"/>
    <property type="evidence" value="ECO:0007669"/>
    <property type="project" value="InterPro"/>
</dbReference>
<dbReference type="SUPFAM" id="SSF53901">
    <property type="entry name" value="Thiolase-like"/>
    <property type="match status" value="1"/>
</dbReference>
<feature type="domain" description="Beta-ketoacyl-[acyl-carrier-protein] synthase III C-terminal" evidence="15">
    <location>
        <begin position="237"/>
        <end position="326"/>
    </location>
</feature>
<dbReference type="GO" id="GO:0006633">
    <property type="term" value="P:fatty acid biosynthetic process"/>
    <property type="evidence" value="ECO:0007669"/>
    <property type="project" value="UniProtKB-UniRule"/>
</dbReference>
<evidence type="ECO:0000313" key="17">
    <source>
        <dbReference type="EMBL" id="SEW33218.1"/>
    </source>
</evidence>
<dbReference type="EMBL" id="FOJI01000010">
    <property type="protein sequence ID" value="SEW33218.1"/>
    <property type="molecule type" value="Genomic_DNA"/>
</dbReference>
<evidence type="ECO:0000256" key="11">
    <source>
        <dbReference type="ARBA" id="ARBA00052407"/>
    </source>
</evidence>
<sequence>MTTRIIGTGSFFPQMIVSNDDLSKVVDTNDEWIRSRTGIKERRISEGQDTSELAIEAAKEAIASANIDVKEIELIIVATSSADNVFPNTASLVQFGIEAENAVCYDLSAACSGFLFALNTAHAFIKSGIYKKALVIGSEVMSKTIDWKDRGTCVLFGDGAGAVVVAADEIGIEDMVMYSDGTKGNVLLCEDRKVGNFLTAAVKNEEVDSSYGFVKMEGQEVFRFAVKQVPQCISKVLEKSNTNIDDIKYFVLHQANIRILQSVAKRLNVDIEKFPTNLELYGNTSAASIPILLDEMNKKGMLKSGDKIVISGFGAGLSWGATLLTW</sequence>
<comment type="similarity">
    <text evidence="2 14">Belongs to the thiolase-like superfamily. FabH family.</text>
</comment>
<dbReference type="RefSeq" id="WP_092454798.1">
    <property type="nucleotide sequence ID" value="NZ_FOJI01000010.1"/>
</dbReference>
<evidence type="ECO:0000256" key="8">
    <source>
        <dbReference type="ARBA" id="ARBA00023268"/>
    </source>
</evidence>
<keyword evidence="8 14" id="KW-0511">Multifunctional enzyme</keyword>
<comment type="domain">
    <text evidence="14">The last Arg residue of the ACP-binding site is essential for the weak association between ACP/AcpP and FabH.</text>
</comment>
<comment type="subunit">
    <text evidence="14">Homodimer.</text>
</comment>
<keyword evidence="14" id="KW-0963">Cytoplasm</keyword>
<comment type="subcellular location">
    <subcellularLocation>
        <location evidence="14">Cytoplasm</location>
    </subcellularLocation>
</comment>
<evidence type="ECO:0000256" key="14">
    <source>
        <dbReference type="HAMAP-Rule" id="MF_01815"/>
    </source>
</evidence>
<evidence type="ECO:0000256" key="12">
    <source>
        <dbReference type="ARBA" id="ARBA00052467"/>
    </source>
</evidence>
<dbReference type="PANTHER" id="PTHR43091">
    <property type="entry name" value="3-OXOACYL-[ACYL-CARRIER-PROTEIN] SYNTHASE"/>
    <property type="match status" value="1"/>
</dbReference>
<dbReference type="UniPathway" id="UPA00094"/>
<feature type="active site" evidence="14">
    <location>
        <position position="111"/>
    </location>
</feature>
<dbReference type="EC" id="2.3.1.180" evidence="14"/>
<proteinExistence type="inferred from homology"/>
<comment type="catalytic activity">
    <reaction evidence="10">
        <text>malonyl-[ACP] + acetyl-CoA + H(+) = 3-oxobutanoyl-[ACP] + CO2 + CoA</text>
        <dbReference type="Rhea" id="RHEA:12080"/>
        <dbReference type="Rhea" id="RHEA-COMP:9623"/>
        <dbReference type="Rhea" id="RHEA-COMP:9625"/>
        <dbReference type="ChEBI" id="CHEBI:15378"/>
        <dbReference type="ChEBI" id="CHEBI:16526"/>
        <dbReference type="ChEBI" id="CHEBI:57287"/>
        <dbReference type="ChEBI" id="CHEBI:57288"/>
        <dbReference type="ChEBI" id="CHEBI:78449"/>
        <dbReference type="ChEBI" id="CHEBI:78450"/>
        <dbReference type="EC" id="2.3.1.180"/>
    </reaction>
    <physiologicalReaction direction="left-to-right" evidence="10">
        <dbReference type="Rhea" id="RHEA:12081"/>
    </physiologicalReaction>
</comment>
<evidence type="ECO:0000256" key="10">
    <source>
        <dbReference type="ARBA" id="ARBA00051096"/>
    </source>
</evidence>
<dbReference type="AlphaFoldDB" id="A0A1I0QZ48"/>
<keyword evidence="6 14" id="KW-0443">Lipid metabolism</keyword>
<dbReference type="GO" id="GO:0005737">
    <property type="term" value="C:cytoplasm"/>
    <property type="evidence" value="ECO:0007669"/>
    <property type="project" value="UniProtKB-SubCell"/>
</dbReference>
<comment type="catalytic activity">
    <reaction evidence="11">
        <text>(2S)-2-methylbutanoyl-CoA + malonyl-[ACP] + H(+) = (4S)-4-methyl-3-oxohexanoyl-[ACP] + CO2 + CoA</text>
        <dbReference type="Rhea" id="RHEA:42276"/>
        <dbReference type="Rhea" id="RHEA-COMP:9623"/>
        <dbReference type="Rhea" id="RHEA-COMP:17148"/>
        <dbReference type="ChEBI" id="CHEBI:15378"/>
        <dbReference type="ChEBI" id="CHEBI:16526"/>
        <dbReference type="ChEBI" id="CHEBI:57287"/>
        <dbReference type="ChEBI" id="CHEBI:78449"/>
        <dbReference type="ChEBI" id="CHEBI:88166"/>
        <dbReference type="ChEBI" id="CHEBI:167462"/>
        <dbReference type="EC" id="2.3.1.300"/>
    </reaction>
    <physiologicalReaction direction="left-to-right" evidence="11">
        <dbReference type="Rhea" id="RHEA:42277"/>
    </physiologicalReaction>
</comment>
<evidence type="ECO:0000313" key="18">
    <source>
        <dbReference type="Proteomes" id="UP000199701"/>
    </source>
</evidence>
<evidence type="ECO:0000256" key="1">
    <source>
        <dbReference type="ARBA" id="ARBA00005194"/>
    </source>
</evidence>
<evidence type="ECO:0000259" key="16">
    <source>
        <dbReference type="Pfam" id="PF08545"/>
    </source>
</evidence>
<feature type="region of interest" description="ACP-binding" evidence="14">
    <location>
        <begin position="254"/>
        <end position="258"/>
    </location>
</feature>
<accession>A0A1I0QZ48</accession>
<protein>
    <recommendedName>
        <fullName evidence="14">Beta-ketoacyl-[acyl-carrier-protein] synthase III</fullName>
        <shortName evidence="14">Beta-ketoacyl-ACP synthase III</shortName>
        <shortName evidence="14">KAS III</shortName>
        <ecNumber evidence="14">2.3.1.180</ecNumber>
    </recommendedName>
    <alternativeName>
        <fullName evidence="14">3-oxoacyl-[acyl-carrier-protein] synthase 3</fullName>
    </alternativeName>
    <alternativeName>
        <fullName evidence="14">3-oxoacyl-[acyl-carrier-protein] synthase III</fullName>
    </alternativeName>
</protein>
<dbReference type="Proteomes" id="UP000199701">
    <property type="component" value="Unassembled WGS sequence"/>
</dbReference>
<feature type="domain" description="Beta-ketoacyl-[acyl-carrier-protein] synthase III N-terminal" evidence="16">
    <location>
        <begin position="105"/>
        <end position="181"/>
    </location>
</feature>
<evidence type="ECO:0000256" key="13">
    <source>
        <dbReference type="ARBA" id="ARBA00052985"/>
    </source>
</evidence>
<evidence type="ECO:0000256" key="3">
    <source>
        <dbReference type="ARBA" id="ARBA00022516"/>
    </source>
</evidence>
<dbReference type="Gene3D" id="3.40.47.10">
    <property type="match status" value="1"/>
</dbReference>
<dbReference type="Pfam" id="PF08541">
    <property type="entry name" value="ACP_syn_III_C"/>
    <property type="match status" value="1"/>
</dbReference>
<dbReference type="OrthoDB" id="9815506at2"/>
<dbReference type="InterPro" id="IPR004655">
    <property type="entry name" value="FabH"/>
</dbReference>
<comment type="catalytic activity">
    <reaction evidence="13">
        <text>3-methylbutanoyl-CoA + malonyl-[ACP] + H(+) = 5-methyl-3-oxohexanoyl-[ACP] + CO2 + CoA</text>
        <dbReference type="Rhea" id="RHEA:42272"/>
        <dbReference type="Rhea" id="RHEA-COMP:9623"/>
        <dbReference type="Rhea" id="RHEA-COMP:9941"/>
        <dbReference type="ChEBI" id="CHEBI:15378"/>
        <dbReference type="ChEBI" id="CHEBI:16526"/>
        <dbReference type="ChEBI" id="CHEBI:57287"/>
        <dbReference type="ChEBI" id="CHEBI:57345"/>
        <dbReference type="ChEBI" id="CHEBI:78449"/>
        <dbReference type="ChEBI" id="CHEBI:78822"/>
        <dbReference type="EC" id="2.3.1.300"/>
    </reaction>
    <physiologicalReaction direction="left-to-right" evidence="13">
        <dbReference type="Rhea" id="RHEA:42273"/>
    </physiologicalReaction>
</comment>
<evidence type="ECO:0000256" key="7">
    <source>
        <dbReference type="ARBA" id="ARBA00023160"/>
    </source>
</evidence>
<feature type="active site" evidence="14">
    <location>
        <position position="283"/>
    </location>
</feature>